<dbReference type="EMBL" id="KV441556">
    <property type="protein sequence ID" value="OAG02025.1"/>
    <property type="molecule type" value="Genomic_DNA"/>
</dbReference>
<dbReference type="InParanoid" id="A0A177C3H3"/>
<dbReference type="Proteomes" id="UP000077069">
    <property type="component" value="Unassembled WGS sequence"/>
</dbReference>
<accession>A0A177C3H3</accession>
<reference evidence="1 2" key="1">
    <citation type="submission" date="2016-05" db="EMBL/GenBank/DDBJ databases">
        <title>Comparative analysis of secretome profiles of manganese(II)-oxidizing ascomycete fungi.</title>
        <authorList>
            <consortium name="DOE Joint Genome Institute"/>
            <person name="Zeiner C.A."/>
            <person name="Purvine S.O."/>
            <person name="Zink E.M."/>
            <person name="Wu S."/>
            <person name="Pasa-Tolic L."/>
            <person name="Chaput D.L."/>
            <person name="Haridas S."/>
            <person name="Grigoriev I.V."/>
            <person name="Santelli C.M."/>
            <person name="Hansel C.M."/>
        </authorList>
    </citation>
    <scope>NUCLEOTIDE SEQUENCE [LARGE SCALE GENOMIC DNA]</scope>
    <source>
        <strain evidence="1 2">AP3s5-JAC2a</strain>
    </source>
</reference>
<name>A0A177C3H3_9PLEO</name>
<dbReference type="GeneID" id="28766648"/>
<dbReference type="STRING" id="1460663.A0A177C3H3"/>
<keyword evidence="2" id="KW-1185">Reference proteome</keyword>
<evidence type="ECO:0000313" key="1">
    <source>
        <dbReference type="EMBL" id="OAG02025.1"/>
    </source>
</evidence>
<proteinExistence type="predicted"/>
<sequence length="420" mass="47595">MRVYFKYVGAVFIPSEKNALELFEEHVISQKRNVPWSIADATAKFTIELCSPENEDEAAIFHESHKDMISWVKSGDRVPELDEGAERLKAALETGTLARAVQNMPRLESLVINLNQEWRDDEGDWDDSEDDESIVSSGLQLRLELLQTVRESVAAIFTLYGVPNIKTGISHLSLLTYLRLTLPCAYDFAQLASSMPDTIALRLRHLYLEIVDGTGPGGDRSYTHSWQGDGDPFDGDEGHRFSNLQRQYPNTAYMQDMCGLVNQCNNLESLGLVGTQCINLKGLHWQPANDAGLKSIYFSRVVATEEQLLSLLTSGREDGACHTEAFDIEDVELMDGTWKSVFSRLLTSSSLVFFQVYNLKYNTRGHSAHLARYNHRPWENVSEIWSESRQDCKNLADLIRTVERRGIKAVDRMKQYDKSN</sequence>
<dbReference type="RefSeq" id="XP_018032390.1">
    <property type="nucleotide sequence ID" value="XM_018183162.1"/>
</dbReference>
<gene>
    <name evidence="1" type="ORF">CC84DRAFT_1220392</name>
</gene>
<dbReference type="OrthoDB" id="3799527at2759"/>
<organism evidence="1 2">
    <name type="scientific">Paraphaeosphaeria sporulosa</name>
    <dbReference type="NCBI Taxonomy" id="1460663"/>
    <lineage>
        <taxon>Eukaryota</taxon>
        <taxon>Fungi</taxon>
        <taxon>Dikarya</taxon>
        <taxon>Ascomycota</taxon>
        <taxon>Pezizomycotina</taxon>
        <taxon>Dothideomycetes</taxon>
        <taxon>Pleosporomycetidae</taxon>
        <taxon>Pleosporales</taxon>
        <taxon>Massarineae</taxon>
        <taxon>Didymosphaeriaceae</taxon>
        <taxon>Paraphaeosphaeria</taxon>
    </lineage>
</organism>
<dbReference type="AlphaFoldDB" id="A0A177C3H3"/>
<protein>
    <submittedName>
        <fullName evidence="1">Uncharacterized protein</fullName>
    </submittedName>
</protein>
<evidence type="ECO:0000313" key="2">
    <source>
        <dbReference type="Proteomes" id="UP000077069"/>
    </source>
</evidence>